<dbReference type="CDD" id="cd05233">
    <property type="entry name" value="SDR_c"/>
    <property type="match status" value="1"/>
</dbReference>
<keyword evidence="2" id="KW-0521">NADP</keyword>
<sequence length="259" mass="27815">MSDFETPNFSVNLSGQVALVTGASSGLGYRFSKVLAKCGAKVAIAARRVEKLEALEKEIRDDGGECTVVPLDVQDRDSLRNAVDVVENQFGVIDTLVNNAGMVDAQWAIKQDDALIDGVVGTNLVGPYLLSNEVARRLIKAEKPGRMVNIASMAAFSISPNSASVLYSTTKSAIVRMTESLAVEWAKHHINVNAIAPGIFHSEMADAMLERIGDVSKGLPRKRICTPEQMDSTLLFLVSPSSECVTGTCIKIDDGQSSR</sequence>
<dbReference type="PRINTS" id="PR00081">
    <property type="entry name" value="GDHRDH"/>
</dbReference>
<reference evidence="5" key="1">
    <citation type="journal article" date="2007" name="Environ. Microbiol.">
        <title>Proteorhodopsin photosystem gene clusters exhibit co-evolutionary trends and shared ancestry among diverse marine microbial phyla.</title>
        <authorList>
            <person name="McCarren J."/>
            <person name="Delong E.F."/>
        </authorList>
    </citation>
    <scope>NUCLEOTIDE SEQUENCE</scope>
</reference>
<dbReference type="EMBL" id="EF089399">
    <property type="protein sequence ID" value="ABL97683.1"/>
    <property type="molecule type" value="Genomic_DNA"/>
</dbReference>
<name>A4GHX2_9BACT</name>
<evidence type="ECO:0000256" key="4">
    <source>
        <dbReference type="RuleBase" id="RU000363"/>
    </source>
</evidence>
<dbReference type="PROSITE" id="PS00061">
    <property type="entry name" value="ADH_SHORT"/>
    <property type="match status" value="1"/>
</dbReference>
<evidence type="ECO:0000313" key="5">
    <source>
        <dbReference type="EMBL" id="ABL97683.1"/>
    </source>
</evidence>
<organism evidence="5">
    <name type="scientific">uncultured marine bacterium EB0_39H12</name>
    <dbReference type="NCBI Taxonomy" id="415437"/>
    <lineage>
        <taxon>Bacteria</taxon>
        <taxon>environmental samples</taxon>
    </lineage>
</organism>
<dbReference type="PANTHER" id="PTHR43618:SF8">
    <property type="entry name" value="7ALPHA-HYDROXYSTEROID DEHYDROGENASE"/>
    <property type="match status" value="1"/>
</dbReference>
<proteinExistence type="inferred from homology"/>
<dbReference type="InterPro" id="IPR052178">
    <property type="entry name" value="Sec_Metab_Biosynth_SDR"/>
</dbReference>
<dbReference type="PRINTS" id="PR00080">
    <property type="entry name" value="SDRFAMILY"/>
</dbReference>
<keyword evidence="3" id="KW-0560">Oxidoreductase</keyword>
<dbReference type="PANTHER" id="PTHR43618">
    <property type="entry name" value="7-ALPHA-HYDROXYSTEROID DEHYDROGENASE"/>
    <property type="match status" value="1"/>
</dbReference>
<dbReference type="InterPro" id="IPR002347">
    <property type="entry name" value="SDR_fam"/>
</dbReference>
<accession>A4GHX2</accession>
<dbReference type="GO" id="GO:0016491">
    <property type="term" value="F:oxidoreductase activity"/>
    <property type="evidence" value="ECO:0007669"/>
    <property type="project" value="UniProtKB-KW"/>
</dbReference>
<dbReference type="SUPFAM" id="SSF51735">
    <property type="entry name" value="NAD(P)-binding Rossmann-fold domains"/>
    <property type="match status" value="1"/>
</dbReference>
<gene>
    <name evidence="5" type="ORF">MBMO_EB0-39H12.0059</name>
</gene>
<dbReference type="AlphaFoldDB" id="A4GHX2"/>
<dbReference type="Pfam" id="PF00106">
    <property type="entry name" value="adh_short"/>
    <property type="match status" value="1"/>
</dbReference>
<dbReference type="InterPro" id="IPR020904">
    <property type="entry name" value="Sc_DH/Rdtase_CS"/>
</dbReference>
<evidence type="ECO:0000256" key="2">
    <source>
        <dbReference type="ARBA" id="ARBA00022857"/>
    </source>
</evidence>
<comment type="similarity">
    <text evidence="1 4">Belongs to the short-chain dehydrogenases/reductases (SDR) family.</text>
</comment>
<protein>
    <submittedName>
        <fullName evidence="5">Short-chain dehydrogenase/reductase</fullName>
    </submittedName>
</protein>
<evidence type="ECO:0000256" key="1">
    <source>
        <dbReference type="ARBA" id="ARBA00006484"/>
    </source>
</evidence>
<evidence type="ECO:0000256" key="3">
    <source>
        <dbReference type="ARBA" id="ARBA00023002"/>
    </source>
</evidence>
<dbReference type="FunFam" id="3.40.50.720:FF:000084">
    <property type="entry name" value="Short-chain dehydrogenase reductase"/>
    <property type="match status" value="1"/>
</dbReference>
<dbReference type="Gene3D" id="3.40.50.720">
    <property type="entry name" value="NAD(P)-binding Rossmann-like Domain"/>
    <property type="match status" value="1"/>
</dbReference>
<dbReference type="InterPro" id="IPR036291">
    <property type="entry name" value="NAD(P)-bd_dom_sf"/>
</dbReference>